<dbReference type="EMBL" id="QJSX01000005">
    <property type="protein sequence ID" value="PYE54615.1"/>
    <property type="molecule type" value="Genomic_DNA"/>
</dbReference>
<evidence type="ECO:0000256" key="3">
    <source>
        <dbReference type="ARBA" id="ARBA00016337"/>
    </source>
</evidence>
<evidence type="ECO:0000256" key="10">
    <source>
        <dbReference type="ARBA" id="ARBA00048540"/>
    </source>
</evidence>
<dbReference type="GO" id="GO:0046872">
    <property type="term" value="F:metal ion binding"/>
    <property type="evidence" value="ECO:0007669"/>
    <property type="project" value="UniProtKB-KW"/>
</dbReference>
<protein>
    <recommendedName>
        <fullName evidence="3">FAD:protein FMN transferase</fullName>
        <ecNumber evidence="2">2.7.1.180</ecNumber>
    </recommendedName>
    <alternativeName>
        <fullName evidence="9">Flavin transferase</fullName>
    </alternativeName>
</protein>
<evidence type="ECO:0000256" key="9">
    <source>
        <dbReference type="ARBA" id="ARBA00031306"/>
    </source>
</evidence>
<evidence type="ECO:0000256" key="6">
    <source>
        <dbReference type="ARBA" id="ARBA00022723"/>
    </source>
</evidence>
<keyword evidence="4" id="KW-0285">Flavoprotein</keyword>
<sequence length="277" mass="29895">MALASFLRARALGTDVEIKGEGATEALREVRRLEDILTRFRESPLTRLNDDGVLPRPPIELVEALQHALHVARLTDGLVTPTVLQALKAAGYDERPGGPVRLAVSVPSTRGVVCDLGEICLPPRVSLDLGGTAKSWIVERAFRFLSGDAMLNAGGDLLSRRSEPFSVEIEHPFGEARRFLELAPGTWGIATSSLMKRAWVGGHHLIDPRTFRPVDSPLVQVTVAASSVTTAEVLAKLAFLDDAALKAFPLEGPAWLVAYDTSGRVLRRTLRPGEAAA</sequence>
<dbReference type="Proteomes" id="UP000248326">
    <property type="component" value="Unassembled WGS sequence"/>
</dbReference>
<dbReference type="RefSeq" id="WP_110886372.1">
    <property type="nucleotide sequence ID" value="NZ_QJSX01000005.1"/>
</dbReference>
<evidence type="ECO:0000256" key="2">
    <source>
        <dbReference type="ARBA" id="ARBA00011955"/>
    </source>
</evidence>
<reference evidence="11 12" key="1">
    <citation type="submission" date="2018-06" db="EMBL/GenBank/DDBJ databases">
        <title>Genomic Encyclopedia of Type Strains, Phase IV (KMG-IV): sequencing the most valuable type-strain genomes for metagenomic binning, comparative biology and taxonomic classification.</title>
        <authorList>
            <person name="Goeker M."/>
        </authorList>
    </citation>
    <scope>NUCLEOTIDE SEQUENCE [LARGE SCALE GENOMIC DNA]</scope>
    <source>
        <strain evidence="11 12">DSM 18048</strain>
    </source>
</reference>
<gene>
    <name evidence="11" type="ORF">DES52_105255</name>
</gene>
<dbReference type="EC" id="2.7.1.180" evidence="2"/>
<evidence type="ECO:0000313" key="11">
    <source>
        <dbReference type="EMBL" id="PYE54615.1"/>
    </source>
</evidence>
<dbReference type="Pfam" id="PF02424">
    <property type="entry name" value="ApbE"/>
    <property type="match status" value="1"/>
</dbReference>
<proteinExistence type="predicted"/>
<comment type="cofactor">
    <cofactor evidence="1">
        <name>Mg(2+)</name>
        <dbReference type="ChEBI" id="CHEBI:18420"/>
    </cofactor>
</comment>
<comment type="catalytic activity">
    <reaction evidence="10">
        <text>L-threonyl-[protein] + FAD = FMN-L-threonyl-[protein] + AMP + H(+)</text>
        <dbReference type="Rhea" id="RHEA:36847"/>
        <dbReference type="Rhea" id="RHEA-COMP:11060"/>
        <dbReference type="Rhea" id="RHEA-COMP:11061"/>
        <dbReference type="ChEBI" id="CHEBI:15378"/>
        <dbReference type="ChEBI" id="CHEBI:30013"/>
        <dbReference type="ChEBI" id="CHEBI:57692"/>
        <dbReference type="ChEBI" id="CHEBI:74257"/>
        <dbReference type="ChEBI" id="CHEBI:456215"/>
        <dbReference type="EC" id="2.7.1.180"/>
    </reaction>
</comment>
<keyword evidence="11" id="KW-0449">Lipoprotein</keyword>
<dbReference type="GO" id="GO:0016740">
    <property type="term" value="F:transferase activity"/>
    <property type="evidence" value="ECO:0007669"/>
    <property type="project" value="UniProtKB-KW"/>
</dbReference>
<accession>A0A318S903</accession>
<dbReference type="InterPro" id="IPR024932">
    <property type="entry name" value="ApbE"/>
</dbReference>
<organism evidence="11 12">
    <name type="scientific">Deinococcus yavapaiensis KR-236</name>
    <dbReference type="NCBI Taxonomy" id="694435"/>
    <lineage>
        <taxon>Bacteria</taxon>
        <taxon>Thermotogati</taxon>
        <taxon>Deinococcota</taxon>
        <taxon>Deinococci</taxon>
        <taxon>Deinococcales</taxon>
        <taxon>Deinococcaceae</taxon>
        <taxon>Deinococcus</taxon>
    </lineage>
</organism>
<keyword evidence="7" id="KW-0274">FAD</keyword>
<dbReference type="PANTHER" id="PTHR30040">
    <property type="entry name" value="THIAMINE BIOSYNTHESIS LIPOPROTEIN APBE"/>
    <property type="match status" value="1"/>
</dbReference>
<name>A0A318S903_9DEIO</name>
<evidence type="ECO:0000256" key="4">
    <source>
        <dbReference type="ARBA" id="ARBA00022630"/>
    </source>
</evidence>
<dbReference type="SUPFAM" id="SSF143631">
    <property type="entry name" value="ApbE-like"/>
    <property type="match status" value="1"/>
</dbReference>
<keyword evidence="12" id="KW-1185">Reference proteome</keyword>
<comment type="caution">
    <text evidence="11">The sequence shown here is derived from an EMBL/GenBank/DDBJ whole genome shotgun (WGS) entry which is preliminary data.</text>
</comment>
<dbReference type="InterPro" id="IPR003374">
    <property type="entry name" value="ApbE-like_sf"/>
</dbReference>
<dbReference type="OrthoDB" id="9778595at2"/>
<keyword evidence="5" id="KW-0808">Transferase</keyword>
<dbReference type="PANTHER" id="PTHR30040:SF2">
    <property type="entry name" value="FAD:PROTEIN FMN TRANSFERASE"/>
    <property type="match status" value="1"/>
</dbReference>
<evidence type="ECO:0000256" key="5">
    <source>
        <dbReference type="ARBA" id="ARBA00022679"/>
    </source>
</evidence>
<keyword evidence="8" id="KW-0460">Magnesium</keyword>
<evidence type="ECO:0000313" key="12">
    <source>
        <dbReference type="Proteomes" id="UP000248326"/>
    </source>
</evidence>
<evidence type="ECO:0000256" key="1">
    <source>
        <dbReference type="ARBA" id="ARBA00001946"/>
    </source>
</evidence>
<evidence type="ECO:0000256" key="8">
    <source>
        <dbReference type="ARBA" id="ARBA00022842"/>
    </source>
</evidence>
<evidence type="ECO:0000256" key="7">
    <source>
        <dbReference type="ARBA" id="ARBA00022827"/>
    </source>
</evidence>
<keyword evidence="6" id="KW-0479">Metal-binding</keyword>
<dbReference type="AlphaFoldDB" id="A0A318S903"/>
<dbReference type="Gene3D" id="3.10.520.10">
    <property type="entry name" value="ApbE-like domains"/>
    <property type="match status" value="1"/>
</dbReference>